<accession>A0A059KW51</accession>
<name>A0A059KW51_9PSED</name>
<organism evidence="1 2">
    <name type="scientific">Pseudomonas mandelii PD30</name>
    <dbReference type="NCBI Taxonomy" id="1419583"/>
    <lineage>
        <taxon>Bacteria</taxon>
        <taxon>Pseudomonadati</taxon>
        <taxon>Pseudomonadota</taxon>
        <taxon>Gammaproteobacteria</taxon>
        <taxon>Pseudomonadales</taxon>
        <taxon>Pseudomonadaceae</taxon>
        <taxon>Pseudomonas</taxon>
    </lineage>
</organism>
<evidence type="ECO:0000313" key="1">
    <source>
        <dbReference type="EMBL" id="KDD66211.1"/>
    </source>
</evidence>
<gene>
    <name evidence="1" type="ORF">V466_25855</name>
</gene>
<protein>
    <submittedName>
        <fullName evidence="1">Uncharacterized protein</fullName>
    </submittedName>
</protein>
<reference evidence="1 2" key="1">
    <citation type="submission" date="2013-12" db="EMBL/GenBank/DDBJ databases">
        <authorList>
            <person name="Formusa P.A."/>
            <person name="Habash M."/>
            <person name="Lee H."/>
            <person name="Trevors J.T."/>
        </authorList>
    </citation>
    <scope>NUCLEOTIDE SEQUENCE [LARGE SCALE GENOMIC DNA]</scope>
    <source>
        <strain evidence="1 2">PD30</strain>
    </source>
</reference>
<proteinExistence type="predicted"/>
<dbReference type="Proteomes" id="UP000026739">
    <property type="component" value="Unassembled WGS sequence"/>
</dbReference>
<dbReference type="AlphaFoldDB" id="A0A059KW51"/>
<evidence type="ECO:0000313" key="2">
    <source>
        <dbReference type="Proteomes" id="UP000026739"/>
    </source>
</evidence>
<comment type="caution">
    <text evidence="1">The sequence shown here is derived from an EMBL/GenBank/DDBJ whole genome shotgun (WGS) entry which is preliminary data.</text>
</comment>
<sequence>MLRQLFISGVVAACNMEVFDRNAVKNDAFTGLVHSASVVKYI</sequence>
<dbReference type="RefSeq" id="WP_269434509.1">
    <property type="nucleotide sequence ID" value="NZ_AZQQ01000100.1"/>
</dbReference>
<dbReference type="EMBL" id="AZQQ01000100">
    <property type="protein sequence ID" value="KDD66211.1"/>
    <property type="molecule type" value="Genomic_DNA"/>
</dbReference>